<evidence type="ECO:0000313" key="2">
    <source>
        <dbReference type="EMBL" id="ONK66046.1"/>
    </source>
</evidence>
<keyword evidence="3" id="KW-1185">Reference proteome</keyword>
<feature type="region of interest" description="Disordered" evidence="1">
    <location>
        <begin position="66"/>
        <end position="107"/>
    </location>
</feature>
<protein>
    <submittedName>
        <fullName evidence="2">Uncharacterized protein</fullName>
    </submittedName>
</protein>
<gene>
    <name evidence="2" type="ORF">A4U43_C06F3610</name>
</gene>
<reference evidence="3" key="1">
    <citation type="journal article" date="2017" name="Nat. Commun.">
        <title>The asparagus genome sheds light on the origin and evolution of a young Y chromosome.</title>
        <authorList>
            <person name="Harkess A."/>
            <person name="Zhou J."/>
            <person name="Xu C."/>
            <person name="Bowers J.E."/>
            <person name="Van der Hulst R."/>
            <person name="Ayyampalayam S."/>
            <person name="Mercati F."/>
            <person name="Riccardi P."/>
            <person name="McKain M.R."/>
            <person name="Kakrana A."/>
            <person name="Tang H."/>
            <person name="Ray J."/>
            <person name="Groenendijk J."/>
            <person name="Arikit S."/>
            <person name="Mathioni S.M."/>
            <person name="Nakano M."/>
            <person name="Shan H."/>
            <person name="Telgmann-Rauber A."/>
            <person name="Kanno A."/>
            <person name="Yue Z."/>
            <person name="Chen H."/>
            <person name="Li W."/>
            <person name="Chen Y."/>
            <person name="Xu X."/>
            <person name="Zhang Y."/>
            <person name="Luo S."/>
            <person name="Chen H."/>
            <person name="Gao J."/>
            <person name="Mao Z."/>
            <person name="Pires J.C."/>
            <person name="Luo M."/>
            <person name="Kudrna D."/>
            <person name="Wing R.A."/>
            <person name="Meyers B.C."/>
            <person name="Yi K."/>
            <person name="Kong H."/>
            <person name="Lavrijsen P."/>
            <person name="Sunseri F."/>
            <person name="Falavigna A."/>
            <person name="Ye Y."/>
            <person name="Leebens-Mack J.H."/>
            <person name="Chen G."/>
        </authorList>
    </citation>
    <scope>NUCLEOTIDE SEQUENCE [LARGE SCALE GENOMIC DNA]</scope>
    <source>
        <strain evidence="3">cv. DH0086</strain>
    </source>
</reference>
<dbReference type="InterPro" id="IPR042269">
    <property type="entry name" value="Ser_carbopepase_S28_SKS"/>
</dbReference>
<evidence type="ECO:0000313" key="3">
    <source>
        <dbReference type="Proteomes" id="UP000243459"/>
    </source>
</evidence>
<dbReference type="Proteomes" id="UP000243459">
    <property type="component" value="Chromosome 6"/>
</dbReference>
<dbReference type="Gene3D" id="1.20.120.980">
    <property type="entry name" value="Serine carboxypeptidase S28, SKS domain"/>
    <property type="match status" value="1"/>
</dbReference>
<name>A0A5P1EJF6_ASPOF</name>
<evidence type="ECO:0000256" key="1">
    <source>
        <dbReference type="SAM" id="MobiDB-lite"/>
    </source>
</evidence>
<proteinExistence type="predicted"/>
<sequence length="107" mass="12047">MCEVIDYPKGASDTASRMLGALNIFYNHTGKSPCFNLTSDHKSSRIEGWKWQGCTELVEPSIKNKNDSIFPPDYKHQHKQKSSDCPKDVKPRPHSITTEFGGHVSLL</sequence>
<organism evidence="2 3">
    <name type="scientific">Asparagus officinalis</name>
    <name type="common">Garden asparagus</name>
    <dbReference type="NCBI Taxonomy" id="4686"/>
    <lineage>
        <taxon>Eukaryota</taxon>
        <taxon>Viridiplantae</taxon>
        <taxon>Streptophyta</taxon>
        <taxon>Embryophyta</taxon>
        <taxon>Tracheophyta</taxon>
        <taxon>Spermatophyta</taxon>
        <taxon>Magnoliopsida</taxon>
        <taxon>Liliopsida</taxon>
        <taxon>Asparagales</taxon>
        <taxon>Asparagaceae</taxon>
        <taxon>Asparagoideae</taxon>
        <taxon>Asparagus</taxon>
    </lineage>
</organism>
<dbReference type="AlphaFoldDB" id="A0A5P1EJF6"/>
<dbReference type="EMBL" id="CM007386">
    <property type="protein sequence ID" value="ONK66046.1"/>
    <property type="molecule type" value="Genomic_DNA"/>
</dbReference>
<accession>A0A5P1EJF6</accession>
<feature type="compositionally biased region" description="Basic and acidic residues" evidence="1">
    <location>
        <begin position="81"/>
        <end position="91"/>
    </location>
</feature>
<dbReference type="Gramene" id="ONK66046">
    <property type="protein sequence ID" value="ONK66046"/>
    <property type="gene ID" value="A4U43_C06F3610"/>
</dbReference>